<name>A0AA38F6X0_TAXCH</name>
<gene>
    <name evidence="1" type="ORF">KI387_034439</name>
</gene>
<dbReference type="AlphaFoldDB" id="A0AA38F6X0"/>
<evidence type="ECO:0000313" key="1">
    <source>
        <dbReference type="EMBL" id="KAH9290322.1"/>
    </source>
</evidence>
<keyword evidence="2" id="KW-1185">Reference proteome</keyword>
<evidence type="ECO:0000313" key="2">
    <source>
        <dbReference type="Proteomes" id="UP000824469"/>
    </source>
</evidence>
<proteinExistence type="predicted"/>
<sequence length="130" mass="14362">VAYMFVRWIREGEHGSSGPGFGGSPSAPPVEMDMWVTRLFDVNHRESVKLSPSQRDEDPHLKIPKLFNKEVEYEYDEDDLMDVGEDMEEEVEIGASAVPTNLENSVCSGVDNLVRSGVGLEEVTLCSGGE</sequence>
<comment type="caution">
    <text evidence="1">The sequence shown here is derived from an EMBL/GenBank/DDBJ whole genome shotgun (WGS) entry which is preliminary data.</text>
</comment>
<protein>
    <submittedName>
        <fullName evidence="1">Uncharacterized protein</fullName>
    </submittedName>
</protein>
<dbReference type="Proteomes" id="UP000824469">
    <property type="component" value="Unassembled WGS sequence"/>
</dbReference>
<feature type="non-terminal residue" evidence="1">
    <location>
        <position position="130"/>
    </location>
</feature>
<dbReference type="EMBL" id="JAHRHJ020003813">
    <property type="protein sequence ID" value="KAH9290322.1"/>
    <property type="molecule type" value="Genomic_DNA"/>
</dbReference>
<reference evidence="1 2" key="1">
    <citation type="journal article" date="2021" name="Nat. Plants">
        <title>The Taxus genome provides insights into paclitaxel biosynthesis.</title>
        <authorList>
            <person name="Xiong X."/>
            <person name="Gou J."/>
            <person name="Liao Q."/>
            <person name="Li Y."/>
            <person name="Zhou Q."/>
            <person name="Bi G."/>
            <person name="Li C."/>
            <person name="Du R."/>
            <person name="Wang X."/>
            <person name="Sun T."/>
            <person name="Guo L."/>
            <person name="Liang H."/>
            <person name="Lu P."/>
            <person name="Wu Y."/>
            <person name="Zhang Z."/>
            <person name="Ro D.K."/>
            <person name="Shang Y."/>
            <person name="Huang S."/>
            <person name="Yan J."/>
        </authorList>
    </citation>
    <scope>NUCLEOTIDE SEQUENCE [LARGE SCALE GENOMIC DNA]</scope>
    <source>
        <strain evidence="1">Ta-2019</strain>
    </source>
</reference>
<accession>A0AA38F6X0</accession>
<organism evidence="1 2">
    <name type="scientific">Taxus chinensis</name>
    <name type="common">Chinese yew</name>
    <name type="synonym">Taxus wallichiana var. chinensis</name>
    <dbReference type="NCBI Taxonomy" id="29808"/>
    <lineage>
        <taxon>Eukaryota</taxon>
        <taxon>Viridiplantae</taxon>
        <taxon>Streptophyta</taxon>
        <taxon>Embryophyta</taxon>
        <taxon>Tracheophyta</taxon>
        <taxon>Spermatophyta</taxon>
        <taxon>Pinopsida</taxon>
        <taxon>Pinidae</taxon>
        <taxon>Conifers II</taxon>
        <taxon>Cupressales</taxon>
        <taxon>Taxaceae</taxon>
        <taxon>Taxus</taxon>
    </lineage>
</organism>